<keyword evidence="7" id="KW-0539">Nucleus</keyword>
<dbReference type="GO" id="GO:0044027">
    <property type="term" value="P:negative regulation of gene expression via chromosomal CpG island methylation"/>
    <property type="evidence" value="ECO:0007669"/>
    <property type="project" value="TreeGrafter"/>
</dbReference>
<dbReference type="EMBL" id="ML210147">
    <property type="protein sequence ID" value="TFK30026.1"/>
    <property type="molecule type" value="Genomic_DNA"/>
</dbReference>
<feature type="active site" evidence="8 9">
    <location>
        <position position="914"/>
    </location>
</feature>
<feature type="compositionally biased region" description="Acidic residues" evidence="12">
    <location>
        <begin position="204"/>
        <end position="220"/>
    </location>
</feature>
<feature type="region of interest" description="Disordered" evidence="12">
    <location>
        <begin position="138"/>
        <end position="160"/>
    </location>
</feature>
<dbReference type="GO" id="GO:0006346">
    <property type="term" value="P:DNA methylation-dependent constitutive heterochromatin formation"/>
    <property type="evidence" value="ECO:0007669"/>
    <property type="project" value="InterPro"/>
</dbReference>
<gene>
    <name evidence="14" type="ORF">FA15DRAFT_663347</name>
</gene>
<proteinExistence type="inferred from homology"/>
<dbReference type="PRINTS" id="PR00105">
    <property type="entry name" value="C5METTRFRASE"/>
</dbReference>
<sequence>MLGRRGGPRLVPYVEITVQRKNTKRQRSPTVNPVPRPSQPKRGRYDEQDSPAPGGEDDRHSPTVSEIAEVCRANREMSISPSVSEFVANELLTEGREESPFPPPPGSTTPAGLTELEIPSTYVSQEEEIEESGDLVVYGETPGESVSDNDSDDSDDDHIPVRRLDNFTIYERSTRKVVPAILLRDLSSRTNYRASGVVRPWIREEDEADEDSDSDSDSESAPDINSYSDWDRVNLKSILELSIHHVDEHSVLDSKIYIRTPHAWYILGQPSASYRPLFKQMWIEHRISHLLLRAAEDDPRLSYDAFQKSLPRLDDKEASIVNARDILGRGILPDDLNDFGVTTYLEAIGLDSELVDALGIRRSQLIRRFSAKLGRVFDGDSEDLDPDFILSKPSEKSSVARKSKAALKTAPIVITPIVGRISEGLFQVKMKKTSSGDDEMLLPPTWTGQKMARHLYNAEKVILGRKTGENEYFDIFIDAVCYKAGDVVMVVPDKDYKEPYDCIWTTSKYGDKYWFCQIQYFFVKPQTMGSSEFMFHGQWFLHSSRTVAVGELSHPNALYLIEDCISNSVNCIYQKCNFCYLQPGDSEPPEQPDSNEFFCSLVYDQEEGSLVDIPESCFEVLEPTCSRVCLGCQARNQKDGMENPAVSNNDDLCLQYGGFSYHLWDYVYLVPAGSSKLLQIAQIQSIKGNGSTTSVQVKHLERQNFYREKLDSKLFSQPFDSRCITDECQLVYTSEIENISLASLSGVCYVQYFSTKKEIDQWVQHNDHFVVLEKYSQGKLLSISQLDFICCEFCHDARVENLQEWDEFINLQHKLVGMELFSGAGGLGLGMELSGFVETKYAVEFQESAALTYQENNPQAKVYCQDSNLLLQQAVAQDNGEKPSLVMSMDGKTPCPRMPSRQDGIDFIFGGPPCQGFSRMNHDRQDNDIRTSMPCNMLSFAEHYEPSYFLLENVVGIFDFKLKDWRAGRNGEVIEWGMVKFINRTLEALGYQVRWKQMQAAQYGVPQSRGRVIFWAAKRGFKMPKFPPPTHAHQRGAQCPAFPGTNRKQRPLPPSRALIPTPDGKYHQCAPLPPLSIFDAISDLPAFDWKNPMKVYQPKHKVDNQLRRSFGKPIPVLDAVCGKGRRETEFVGYADGANYATPPMNRYQSSIRGNMKKGQLVTGQYTKCFTSITVEKTTSIPLKPGAKHTDLPMVLWPEMAKPGRKQEDKVFFGRLDGNEHFKCAMTNLAPNVKQVWPLHPLQRRIYSVRECARAQGFPDDYLFCSTNTEPSKVISDQIRQIGNAVAVPFARALGKELGAARISDWKKKQREGSPIL</sequence>
<evidence type="ECO:0000256" key="2">
    <source>
        <dbReference type="ARBA" id="ARBA00022603"/>
    </source>
</evidence>
<evidence type="ECO:0000313" key="14">
    <source>
        <dbReference type="EMBL" id="TFK30026.1"/>
    </source>
</evidence>
<evidence type="ECO:0000256" key="7">
    <source>
        <dbReference type="ARBA" id="ARBA00023242"/>
    </source>
</evidence>
<dbReference type="PROSITE" id="PS51679">
    <property type="entry name" value="SAM_MT_C5"/>
    <property type="match status" value="1"/>
</dbReference>
<dbReference type="Proteomes" id="UP000307440">
    <property type="component" value="Unassembled WGS sequence"/>
</dbReference>
<dbReference type="Gene3D" id="3.90.120.10">
    <property type="entry name" value="DNA Methylase, subunit A, domain 2"/>
    <property type="match status" value="1"/>
</dbReference>
<dbReference type="PIRSF" id="PIRSF037404">
    <property type="entry name" value="DNMT1"/>
    <property type="match status" value="1"/>
</dbReference>
<dbReference type="GO" id="GO:0032259">
    <property type="term" value="P:methylation"/>
    <property type="evidence" value="ECO:0007669"/>
    <property type="project" value="UniProtKB-KW"/>
</dbReference>
<feature type="domain" description="BAH" evidence="13">
    <location>
        <begin position="480"/>
        <end position="614"/>
    </location>
</feature>
<reference evidence="14 15" key="1">
    <citation type="journal article" date="2019" name="Nat. Ecol. Evol.">
        <title>Megaphylogeny resolves global patterns of mushroom evolution.</title>
        <authorList>
            <person name="Varga T."/>
            <person name="Krizsan K."/>
            <person name="Foldi C."/>
            <person name="Dima B."/>
            <person name="Sanchez-Garcia M."/>
            <person name="Sanchez-Ramirez S."/>
            <person name="Szollosi G.J."/>
            <person name="Szarkandi J.G."/>
            <person name="Papp V."/>
            <person name="Albert L."/>
            <person name="Andreopoulos W."/>
            <person name="Angelini C."/>
            <person name="Antonin V."/>
            <person name="Barry K.W."/>
            <person name="Bougher N.L."/>
            <person name="Buchanan P."/>
            <person name="Buyck B."/>
            <person name="Bense V."/>
            <person name="Catcheside P."/>
            <person name="Chovatia M."/>
            <person name="Cooper J."/>
            <person name="Damon W."/>
            <person name="Desjardin D."/>
            <person name="Finy P."/>
            <person name="Geml J."/>
            <person name="Haridas S."/>
            <person name="Hughes K."/>
            <person name="Justo A."/>
            <person name="Karasinski D."/>
            <person name="Kautmanova I."/>
            <person name="Kiss B."/>
            <person name="Kocsube S."/>
            <person name="Kotiranta H."/>
            <person name="LaButti K.M."/>
            <person name="Lechner B.E."/>
            <person name="Liimatainen K."/>
            <person name="Lipzen A."/>
            <person name="Lukacs Z."/>
            <person name="Mihaltcheva S."/>
            <person name="Morgado L.N."/>
            <person name="Niskanen T."/>
            <person name="Noordeloos M.E."/>
            <person name="Ohm R.A."/>
            <person name="Ortiz-Santana B."/>
            <person name="Ovrebo C."/>
            <person name="Racz N."/>
            <person name="Riley R."/>
            <person name="Savchenko A."/>
            <person name="Shiryaev A."/>
            <person name="Soop K."/>
            <person name="Spirin V."/>
            <person name="Szebenyi C."/>
            <person name="Tomsovsky M."/>
            <person name="Tulloss R.E."/>
            <person name="Uehling J."/>
            <person name="Grigoriev I.V."/>
            <person name="Vagvolgyi C."/>
            <person name="Papp T."/>
            <person name="Martin F.M."/>
            <person name="Miettinen O."/>
            <person name="Hibbett D.S."/>
            <person name="Nagy L.G."/>
        </authorList>
    </citation>
    <scope>NUCLEOTIDE SEQUENCE [LARGE SCALE GENOMIC DNA]</scope>
    <source>
        <strain evidence="14 15">CBS 121175</strain>
    </source>
</reference>
<dbReference type="SMART" id="SM00439">
    <property type="entry name" value="BAH"/>
    <property type="match status" value="2"/>
</dbReference>
<dbReference type="InterPro" id="IPR018117">
    <property type="entry name" value="C5_DNA_meth_AS"/>
</dbReference>
<dbReference type="InterPro" id="IPR029063">
    <property type="entry name" value="SAM-dependent_MTases_sf"/>
</dbReference>
<dbReference type="Gene3D" id="3.40.50.150">
    <property type="entry name" value="Vaccinia Virus protein VP39"/>
    <property type="match status" value="1"/>
</dbReference>
<dbReference type="InterPro" id="IPR001525">
    <property type="entry name" value="C5_MeTfrase"/>
</dbReference>
<keyword evidence="2 9" id="KW-0489">Methyltransferase</keyword>
<feature type="region of interest" description="Disordered" evidence="12">
    <location>
        <begin position="203"/>
        <end position="225"/>
    </location>
</feature>
<dbReference type="GO" id="GO:0005634">
    <property type="term" value="C:nucleus"/>
    <property type="evidence" value="ECO:0007669"/>
    <property type="project" value="UniProtKB-SubCell"/>
</dbReference>
<dbReference type="InterPro" id="IPR022702">
    <property type="entry name" value="Cytosine_MeTrfase1_RFD"/>
</dbReference>
<dbReference type="Pfam" id="PF01426">
    <property type="entry name" value="BAH"/>
    <property type="match status" value="1"/>
</dbReference>
<evidence type="ECO:0000256" key="11">
    <source>
        <dbReference type="RuleBase" id="RU000417"/>
    </source>
</evidence>
<dbReference type="SUPFAM" id="SSF53335">
    <property type="entry name" value="S-adenosyl-L-methionine-dependent methyltransferases"/>
    <property type="match status" value="1"/>
</dbReference>
<evidence type="ECO:0000256" key="10">
    <source>
        <dbReference type="RuleBase" id="RU000416"/>
    </source>
</evidence>
<dbReference type="EC" id="2.1.1.37" evidence="11"/>
<keyword evidence="15" id="KW-1185">Reference proteome</keyword>
<comment type="subcellular location">
    <subcellularLocation>
        <location evidence="1">Nucleus</location>
    </subcellularLocation>
</comment>
<dbReference type="Gene3D" id="2.30.30.490">
    <property type="match status" value="2"/>
</dbReference>
<dbReference type="GO" id="GO:0003886">
    <property type="term" value="F:DNA (cytosine-5-)-methyltransferase activity"/>
    <property type="evidence" value="ECO:0007669"/>
    <property type="project" value="UniProtKB-EC"/>
</dbReference>
<dbReference type="Pfam" id="PF12047">
    <property type="entry name" value="DNMT1-RFD"/>
    <property type="match status" value="1"/>
</dbReference>
<evidence type="ECO:0000256" key="4">
    <source>
        <dbReference type="ARBA" id="ARBA00022691"/>
    </source>
</evidence>
<evidence type="ECO:0000313" key="15">
    <source>
        <dbReference type="Proteomes" id="UP000307440"/>
    </source>
</evidence>
<keyword evidence="3 9" id="KW-0808">Transferase</keyword>
<comment type="similarity">
    <text evidence="9 10">Belongs to the class I-like SAM-binding methyltransferase superfamily. C5-methyltransferase family.</text>
</comment>
<feature type="region of interest" description="Disordered" evidence="12">
    <location>
        <begin position="1"/>
        <end position="113"/>
    </location>
</feature>
<dbReference type="PANTHER" id="PTHR10629">
    <property type="entry name" value="CYTOSINE-SPECIFIC METHYLTRANSFERASE"/>
    <property type="match status" value="1"/>
</dbReference>
<dbReference type="InterPro" id="IPR043151">
    <property type="entry name" value="BAH_sf"/>
</dbReference>
<name>A0A5C3LDN2_COPMA</name>
<dbReference type="InterPro" id="IPR050390">
    <property type="entry name" value="C5-Methyltransferase"/>
</dbReference>
<keyword evidence="6" id="KW-0238">DNA-binding</keyword>
<evidence type="ECO:0000256" key="12">
    <source>
        <dbReference type="SAM" id="MobiDB-lite"/>
    </source>
</evidence>
<evidence type="ECO:0000256" key="6">
    <source>
        <dbReference type="ARBA" id="ARBA00023125"/>
    </source>
</evidence>
<dbReference type="CDD" id="cd04370">
    <property type="entry name" value="BAH"/>
    <property type="match status" value="1"/>
</dbReference>
<dbReference type="PROSITE" id="PS51038">
    <property type="entry name" value="BAH"/>
    <property type="match status" value="2"/>
</dbReference>
<dbReference type="NCBIfam" id="TIGR00675">
    <property type="entry name" value="dcm"/>
    <property type="match status" value="1"/>
</dbReference>
<evidence type="ECO:0000256" key="1">
    <source>
        <dbReference type="ARBA" id="ARBA00004123"/>
    </source>
</evidence>
<protein>
    <recommendedName>
        <fullName evidence="11">Cytosine-specific methyltransferase</fullName>
        <ecNumber evidence="11">2.1.1.37</ecNumber>
    </recommendedName>
</protein>
<dbReference type="PROSITE" id="PS00094">
    <property type="entry name" value="C5_MTASE_1"/>
    <property type="match status" value="1"/>
</dbReference>
<evidence type="ECO:0000259" key="13">
    <source>
        <dbReference type="PROSITE" id="PS51038"/>
    </source>
</evidence>
<evidence type="ECO:0000256" key="3">
    <source>
        <dbReference type="ARBA" id="ARBA00022679"/>
    </source>
</evidence>
<evidence type="ECO:0000256" key="5">
    <source>
        <dbReference type="ARBA" id="ARBA00022737"/>
    </source>
</evidence>
<keyword evidence="5" id="KW-0677">Repeat</keyword>
<keyword evidence="4 9" id="KW-0949">S-adenosyl-L-methionine</keyword>
<dbReference type="STRING" id="230819.A0A5C3LDN2"/>
<organism evidence="14 15">
    <name type="scientific">Coprinopsis marcescibilis</name>
    <name type="common">Agaric fungus</name>
    <name type="synonym">Psathyrella marcescibilis</name>
    <dbReference type="NCBI Taxonomy" id="230819"/>
    <lineage>
        <taxon>Eukaryota</taxon>
        <taxon>Fungi</taxon>
        <taxon>Dikarya</taxon>
        <taxon>Basidiomycota</taxon>
        <taxon>Agaricomycotina</taxon>
        <taxon>Agaricomycetes</taxon>
        <taxon>Agaricomycetidae</taxon>
        <taxon>Agaricales</taxon>
        <taxon>Agaricineae</taxon>
        <taxon>Psathyrellaceae</taxon>
        <taxon>Coprinopsis</taxon>
    </lineage>
</organism>
<dbReference type="GO" id="GO:0003677">
    <property type="term" value="F:DNA binding"/>
    <property type="evidence" value="ECO:0007669"/>
    <property type="project" value="UniProtKB-KW"/>
</dbReference>
<evidence type="ECO:0000256" key="8">
    <source>
        <dbReference type="PIRSR" id="PIRSR037404-1"/>
    </source>
</evidence>
<dbReference type="OrthoDB" id="5376140at2759"/>
<comment type="catalytic activity">
    <reaction evidence="11">
        <text>a 2'-deoxycytidine in DNA + S-adenosyl-L-methionine = a 5-methyl-2'-deoxycytidine in DNA + S-adenosyl-L-homocysteine + H(+)</text>
        <dbReference type="Rhea" id="RHEA:13681"/>
        <dbReference type="Rhea" id="RHEA-COMP:11369"/>
        <dbReference type="Rhea" id="RHEA-COMP:11370"/>
        <dbReference type="ChEBI" id="CHEBI:15378"/>
        <dbReference type="ChEBI" id="CHEBI:57856"/>
        <dbReference type="ChEBI" id="CHEBI:59789"/>
        <dbReference type="ChEBI" id="CHEBI:85452"/>
        <dbReference type="ChEBI" id="CHEBI:85454"/>
        <dbReference type="EC" id="2.1.1.37"/>
    </reaction>
</comment>
<dbReference type="Pfam" id="PF00145">
    <property type="entry name" value="DNA_methylase"/>
    <property type="match status" value="1"/>
</dbReference>
<dbReference type="PANTHER" id="PTHR10629:SF52">
    <property type="entry name" value="DNA (CYTOSINE-5)-METHYLTRANSFERASE 1"/>
    <property type="match status" value="1"/>
</dbReference>
<evidence type="ECO:0000256" key="9">
    <source>
        <dbReference type="PROSITE-ProRule" id="PRU01016"/>
    </source>
</evidence>
<feature type="compositionally biased region" description="Acidic residues" evidence="12">
    <location>
        <begin position="147"/>
        <end position="156"/>
    </location>
</feature>
<dbReference type="GO" id="GO:0003682">
    <property type="term" value="F:chromatin binding"/>
    <property type="evidence" value="ECO:0007669"/>
    <property type="project" value="InterPro"/>
</dbReference>
<feature type="domain" description="BAH" evidence="13">
    <location>
        <begin position="659"/>
        <end position="786"/>
    </location>
</feature>
<accession>A0A5C3LDN2</accession>
<dbReference type="InterPro" id="IPR001025">
    <property type="entry name" value="BAH_dom"/>
</dbReference>